<sequence>MEWQRSPRSVRGQELTIELIPDLKLIQGLPNTLPGTSGFQDRLRLTGLGVIETQPEDVLRSVGENLERFEIRGPNGRGIWLITASCRVVVDQSSGLVRMIGRIVLSCAANTDPRRVFCYGLNVGKEVVGQGVWMAVERSDTFNGLPK</sequence>
<gene>
    <name evidence="1" type="ORF">MPH_01283</name>
</gene>
<dbReference type="EMBL" id="AHHD01000052">
    <property type="protein sequence ID" value="EKG21291.1"/>
    <property type="molecule type" value="Genomic_DNA"/>
</dbReference>
<protein>
    <submittedName>
        <fullName evidence="1">Uncharacterized protein</fullName>
    </submittedName>
</protein>
<evidence type="ECO:0000313" key="2">
    <source>
        <dbReference type="Proteomes" id="UP000007129"/>
    </source>
</evidence>
<dbReference type="HOGENOM" id="CLU_1768437_0_0_1"/>
<dbReference type="VEuPathDB" id="FungiDB:MPH_01283"/>
<dbReference type="AlphaFoldDB" id="K2RFI9"/>
<proteinExistence type="predicted"/>
<dbReference type="Proteomes" id="UP000007129">
    <property type="component" value="Unassembled WGS sequence"/>
</dbReference>
<reference evidence="1 2" key="1">
    <citation type="journal article" date="2012" name="BMC Genomics">
        <title>Tools to kill: Genome of one of the most destructive plant pathogenic fungi Macrophomina phaseolina.</title>
        <authorList>
            <person name="Islam M.S."/>
            <person name="Haque M.S."/>
            <person name="Islam M.M."/>
            <person name="Emdad E.M."/>
            <person name="Halim A."/>
            <person name="Hossen Q.M.M."/>
            <person name="Hossain M.Z."/>
            <person name="Ahmed B."/>
            <person name="Rahim S."/>
            <person name="Rahman M.S."/>
            <person name="Alam M.M."/>
            <person name="Hou S."/>
            <person name="Wan X."/>
            <person name="Saito J.A."/>
            <person name="Alam M."/>
        </authorList>
    </citation>
    <scope>NUCLEOTIDE SEQUENCE [LARGE SCALE GENOMIC DNA]</scope>
    <source>
        <strain evidence="1 2">MS6</strain>
    </source>
</reference>
<comment type="caution">
    <text evidence="1">The sequence shown here is derived from an EMBL/GenBank/DDBJ whole genome shotgun (WGS) entry which is preliminary data.</text>
</comment>
<organism evidence="1 2">
    <name type="scientific">Macrophomina phaseolina (strain MS6)</name>
    <name type="common">Charcoal rot fungus</name>
    <dbReference type="NCBI Taxonomy" id="1126212"/>
    <lineage>
        <taxon>Eukaryota</taxon>
        <taxon>Fungi</taxon>
        <taxon>Dikarya</taxon>
        <taxon>Ascomycota</taxon>
        <taxon>Pezizomycotina</taxon>
        <taxon>Dothideomycetes</taxon>
        <taxon>Dothideomycetes incertae sedis</taxon>
        <taxon>Botryosphaeriales</taxon>
        <taxon>Botryosphaeriaceae</taxon>
        <taxon>Macrophomina</taxon>
    </lineage>
</organism>
<evidence type="ECO:0000313" key="1">
    <source>
        <dbReference type="EMBL" id="EKG21291.1"/>
    </source>
</evidence>
<accession>K2RFI9</accession>
<name>K2RFI9_MACPH</name>
<dbReference type="InParanoid" id="K2RFI9"/>